<keyword evidence="2" id="KW-0032">Aminotransferase</keyword>
<dbReference type="RefSeq" id="XP_011500304.1">
    <property type="nucleotide sequence ID" value="XM_011502002.1"/>
</dbReference>
<keyword evidence="6" id="KW-1185">Reference proteome</keyword>
<dbReference type="PANTHER" id="PTHR42790:SF19">
    <property type="entry name" value="KYNURENINE_ALPHA-AMINOADIPATE AMINOTRANSFERASE, MITOCHONDRIAL"/>
    <property type="match status" value="1"/>
</dbReference>
<keyword evidence="3" id="KW-0808">Transferase</keyword>
<reference evidence="7" key="1">
    <citation type="submission" date="2025-08" db="UniProtKB">
        <authorList>
            <consortium name="RefSeq"/>
        </authorList>
    </citation>
    <scope>IDENTIFICATION</scope>
</reference>
<dbReference type="GO" id="GO:0016212">
    <property type="term" value="F:kynurenine-oxoglutarate transaminase activity"/>
    <property type="evidence" value="ECO:0007669"/>
    <property type="project" value="TreeGrafter"/>
</dbReference>
<evidence type="ECO:0000256" key="1">
    <source>
        <dbReference type="ARBA" id="ARBA00001933"/>
    </source>
</evidence>
<dbReference type="CDD" id="cd00609">
    <property type="entry name" value="AAT_like"/>
    <property type="match status" value="1"/>
</dbReference>
<evidence type="ECO:0000313" key="7">
    <source>
        <dbReference type="RefSeq" id="XP_011500304.1"/>
    </source>
</evidence>
<dbReference type="Gene3D" id="3.40.640.10">
    <property type="entry name" value="Type I PLP-dependent aspartate aminotransferase-like (Major domain)"/>
    <property type="match status" value="1"/>
</dbReference>
<feature type="domain" description="Aminotransferase class I/classII large" evidence="5">
    <location>
        <begin position="80"/>
        <end position="416"/>
    </location>
</feature>
<dbReference type="PANTHER" id="PTHR42790">
    <property type="entry name" value="AMINOTRANSFERASE"/>
    <property type="match status" value="1"/>
</dbReference>
<dbReference type="InterPro" id="IPR015421">
    <property type="entry name" value="PyrdxlP-dep_Trfase_major"/>
</dbReference>
<dbReference type="SUPFAM" id="SSF53383">
    <property type="entry name" value="PLP-dependent transferases"/>
    <property type="match status" value="1"/>
</dbReference>
<evidence type="ECO:0000313" key="6">
    <source>
        <dbReference type="Proteomes" id="UP000695007"/>
    </source>
</evidence>
<dbReference type="GO" id="GO:1901605">
    <property type="term" value="P:alpha-amino acid metabolic process"/>
    <property type="evidence" value="ECO:0007669"/>
    <property type="project" value="TreeGrafter"/>
</dbReference>
<evidence type="ECO:0000256" key="4">
    <source>
        <dbReference type="ARBA" id="ARBA00022898"/>
    </source>
</evidence>
<evidence type="ECO:0000256" key="3">
    <source>
        <dbReference type="ARBA" id="ARBA00022679"/>
    </source>
</evidence>
<sequence>MNKFNGNKFKMDYSQFKTEVSKRRRSAATRELTKIAYSTPHSVISLAEGMPNEETFPFTEISIKLNDGSDFVLEGNELAAALQYIPSQGFPPLLQVIREFQRKAHAPPLWDSREVLIVAGGQDGLSKALEAIIGPGDPILVQNPVYPGVNVVITPHNAELIPIEQDDYGVIPICLRKRLQEREASSLKMPKIMYINATGANPTGTVMPLERRKQIYRIACEYNFLILDDDPYHFMYFTDEAPRSFLSLDTEGRVIRLDSFSKVLSSGLRIGVITAASPLVASIELHMQSSHLHAPTLSQVILYKLLKIWGYDKMMEHFRRIRSFYKERRDLIVKVAEEHLLGIAEFSVPSAGFFLWIKVPGIEDTWKMVMQRGVTHGILVAPGAAFMADTSKPCNAIRASFAKASYKEMNVAIERLALLIKDELAKNRSILNGNT</sequence>
<accession>A0AAJ6YLK6</accession>
<dbReference type="GeneID" id="105364139"/>
<organism evidence="6 7">
    <name type="scientific">Ceratosolen solmsi marchali</name>
    <dbReference type="NCBI Taxonomy" id="326594"/>
    <lineage>
        <taxon>Eukaryota</taxon>
        <taxon>Metazoa</taxon>
        <taxon>Ecdysozoa</taxon>
        <taxon>Arthropoda</taxon>
        <taxon>Hexapoda</taxon>
        <taxon>Insecta</taxon>
        <taxon>Pterygota</taxon>
        <taxon>Neoptera</taxon>
        <taxon>Endopterygota</taxon>
        <taxon>Hymenoptera</taxon>
        <taxon>Apocrita</taxon>
        <taxon>Proctotrupomorpha</taxon>
        <taxon>Chalcidoidea</taxon>
        <taxon>Agaonidae</taxon>
        <taxon>Agaoninae</taxon>
        <taxon>Ceratosolen</taxon>
    </lineage>
</organism>
<evidence type="ECO:0000259" key="5">
    <source>
        <dbReference type="Pfam" id="PF00155"/>
    </source>
</evidence>
<dbReference type="GO" id="GO:0030170">
    <property type="term" value="F:pyridoxal phosphate binding"/>
    <property type="evidence" value="ECO:0007669"/>
    <property type="project" value="InterPro"/>
</dbReference>
<keyword evidence="4" id="KW-0663">Pyridoxal phosphate</keyword>
<dbReference type="Proteomes" id="UP000695007">
    <property type="component" value="Unplaced"/>
</dbReference>
<dbReference type="InterPro" id="IPR015424">
    <property type="entry name" value="PyrdxlP-dep_Trfase"/>
</dbReference>
<gene>
    <name evidence="7" type="primary">LOC105364139</name>
</gene>
<dbReference type="AlphaFoldDB" id="A0AAJ6YLK6"/>
<name>A0AAJ6YLK6_9HYME</name>
<dbReference type="FunFam" id="3.90.1150.10:FF:000166">
    <property type="entry name" value="Kynurenine/alpha-aminoadipate aminotransferase, mitochondrial"/>
    <property type="match status" value="1"/>
</dbReference>
<protein>
    <submittedName>
        <fullName evidence="7">Kynurenine/alpha-aminoadipate aminotransferase, mitochondrial-like</fullName>
    </submittedName>
</protein>
<comment type="cofactor">
    <cofactor evidence="1">
        <name>pyridoxal 5'-phosphate</name>
        <dbReference type="ChEBI" id="CHEBI:597326"/>
    </cofactor>
</comment>
<evidence type="ECO:0000256" key="2">
    <source>
        <dbReference type="ARBA" id="ARBA00022576"/>
    </source>
</evidence>
<dbReference type="InterPro" id="IPR004839">
    <property type="entry name" value="Aminotransferase_I/II_large"/>
</dbReference>
<proteinExistence type="predicted"/>
<dbReference type="InterPro" id="IPR050859">
    <property type="entry name" value="Class-I_PLP-dep_aminotransf"/>
</dbReference>
<dbReference type="Pfam" id="PF00155">
    <property type="entry name" value="Aminotran_1_2"/>
    <property type="match status" value="1"/>
</dbReference>
<dbReference type="KEGG" id="csol:105364139"/>